<comment type="similarity">
    <text evidence="1">Belongs to the FtsK/SpoIIIE/SftA family.</text>
</comment>
<evidence type="ECO:0000256" key="4">
    <source>
        <dbReference type="ARBA" id="ARBA00022840"/>
    </source>
</evidence>
<dbReference type="SUPFAM" id="SSF52540">
    <property type="entry name" value="P-loop containing nucleoside triphosphate hydrolases"/>
    <property type="match status" value="1"/>
</dbReference>
<dbReference type="Proteomes" id="UP000030153">
    <property type="component" value="Unassembled WGS sequence"/>
</dbReference>
<feature type="compositionally biased region" description="Polar residues" evidence="7">
    <location>
        <begin position="116"/>
        <end position="133"/>
    </location>
</feature>
<dbReference type="GO" id="GO:0005524">
    <property type="term" value="F:ATP binding"/>
    <property type="evidence" value="ECO:0007669"/>
    <property type="project" value="UniProtKB-UniRule"/>
</dbReference>
<evidence type="ECO:0000256" key="2">
    <source>
        <dbReference type="ARBA" id="ARBA00022741"/>
    </source>
</evidence>
<feature type="compositionally biased region" description="Basic and acidic residues" evidence="7">
    <location>
        <begin position="221"/>
        <end position="233"/>
    </location>
</feature>
<dbReference type="InterPro" id="IPR002543">
    <property type="entry name" value="FtsK_dom"/>
</dbReference>
<dbReference type="GO" id="GO:0003677">
    <property type="term" value="F:DNA binding"/>
    <property type="evidence" value="ECO:0007669"/>
    <property type="project" value="UniProtKB-KW"/>
</dbReference>
<feature type="compositionally biased region" description="Acidic residues" evidence="7">
    <location>
        <begin position="362"/>
        <end position="375"/>
    </location>
</feature>
<feature type="compositionally biased region" description="Basic and acidic residues" evidence="7">
    <location>
        <begin position="491"/>
        <end position="506"/>
    </location>
</feature>
<protein>
    <submittedName>
        <fullName evidence="9">Stage III sporulation protein E</fullName>
    </submittedName>
</protein>
<gene>
    <name evidence="9" type="ORF">N780_06440</name>
</gene>
<feature type="compositionally biased region" description="Acidic residues" evidence="7">
    <location>
        <begin position="234"/>
        <end position="248"/>
    </location>
</feature>
<dbReference type="Pfam" id="PF01580">
    <property type="entry name" value="FtsK_SpoIIIE"/>
    <property type="match status" value="1"/>
</dbReference>
<dbReference type="InterPro" id="IPR027417">
    <property type="entry name" value="P-loop_NTPase"/>
</dbReference>
<dbReference type="SMART" id="SM00382">
    <property type="entry name" value="AAA"/>
    <property type="match status" value="1"/>
</dbReference>
<dbReference type="InterPro" id="IPR050206">
    <property type="entry name" value="FtsK/SpoIIIE/SftA"/>
</dbReference>
<feature type="region of interest" description="Disordered" evidence="7">
    <location>
        <begin position="1"/>
        <end position="140"/>
    </location>
</feature>
<keyword evidence="5" id="KW-0238">DNA-binding</keyword>
<dbReference type="Pfam" id="PF17854">
    <property type="entry name" value="FtsK_alpha"/>
    <property type="match status" value="1"/>
</dbReference>
<dbReference type="InterPro" id="IPR041027">
    <property type="entry name" value="FtsK_alpha"/>
</dbReference>
<dbReference type="eggNOG" id="COG1674">
    <property type="taxonomic scope" value="Bacteria"/>
</dbReference>
<feature type="compositionally biased region" description="Basic and acidic residues" evidence="7">
    <location>
        <begin position="539"/>
        <end position="560"/>
    </location>
</feature>
<feature type="compositionally biased region" description="Acidic residues" evidence="7">
    <location>
        <begin position="202"/>
        <end position="215"/>
    </location>
</feature>
<dbReference type="PROSITE" id="PS50901">
    <property type="entry name" value="FTSK"/>
    <property type="match status" value="1"/>
</dbReference>
<dbReference type="AlphaFoldDB" id="A0A0A2UTT0"/>
<evidence type="ECO:0000313" key="10">
    <source>
        <dbReference type="Proteomes" id="UP000030153"/>
    </source>
</evidence>
<dbReference type="Gene3D" id="3.40.50.300">
    <property type="entry name" value="P-loop containing nucleotide triphosphate hydrolases"/>
    <property type="match status" value="1"/>
</dbReference>
<reference evidence="9 10" key="1">
    <citation type="submission" date="2013-08" db="EMBL/GenBank/DDBJ databases">
        <title>Genome of Pontibacillus chungwhensis.</title>
        <authorList>
            <person name="Wang Q."/>
            <person name="Wang G."/>
        </authorList>
    </citation>
    <scope>NUCLEOTIDE SEQUENCE [LARGE SCALE GENOMIC DNA]</scope>
    <source>
        <strain evidence="9 10">BH030062</strain>
    </source>
</reference>
<keyword evidence="4 6" id="KW-0067">ATP-binding</keyword>
<dbReference type="SMART" id="SM00843">
    <property type="entry name" value="Ftsk_gamma"/>
    <property type="match status" value="1"/>
</dbReference>
<dbReference type="InterPro" id="IPR018541">
    <property type="entry name" value="Ftsk_gamma"/>
</dbReference>
<feature type="compositionally biased region" description="Low complexity" evidence="7">
    <location>
        <begin position="453"/>
        <end position="463"/>
    </location>
</feature>
<organism evidence="9 10">
    <name type="scientific">Pontibacillus chungwhensis BH030062</name>
    <dbReference type="NCBI Taxonomy" id="1385513"/>
    <lineage>
        <taxon>Bacteria</taxon>
        <taxon>Bacillati</taxon>
        <taxon>Bacillota</taxon>
        <taxon>Bacilli</taxon>
        <taxon>Bacillales</taxon>
        <taxon>Bacillaceae</taxon>
        <taxon>Pontibacillus</taxon>
    </lineage>
</organism>
<evidence type="ECO:0000256" key="3">
    <source>
        <dbReference type="ARBA" id="ARBA00022829"/>
    </source>
</evidence>
<sequence length="1035" mass="117240">MWNRMKNWLHQMRQEEQSPEDQQPPFPQEDETKHQKQQGQQTQQQFQTKMVYQYPKQGNFRFPMIPDSQQKREPRQRNTDSKNEQSNRTQSQRSNYDSYKYSNAKQNKEWGKKDTYQPSSFEQGSPFTPSNVPSPIYGYGKREGHFSETVLDDLPSVMKKADEDDRLYESTLAKVLPETHPSKSMIPPKQEEEEERVSVSEEQVDEEVEEPEEDNVIGLFNHEDPIESSHEVEYFSDQEDEEEDDEDVPPTIIMYGSRDTEPDSPDEETLSSEKVADDPSVENEEGTVKDETASNSEKGYLPPSMLEMDESYEEEGVSVVDEEFSYQDEHATEEAVNGFEMGKTTSSAEEKDENEGKPDGDAYSEEPETTVEEQLENSSDLNEVYTVDETFDTDEAEGSLNETVTFKDEFEEDPEDVENLELETNEVHPVNGTSDSDESEKMVADQSLEEEPLQQIQELSYEGKGTGETKEETTNSENESGAEEQIAATQVKDEGNLETKPTEPERPKRRSRPFNVIMTPRDKRHRDQQKAVTSTQPKQVEKPPKKEEVVEEKEETKEKAPTQSTIPPYHLLNDPPKRMESEDEWIEEQMQLLETTLHNFHVKAKVVNAMKGPAVTRFEVQPEPGVKVSKITNLSDDIKMSLAAKDIRMEAPIPGKNAIGIEVPNQKSEAVGLQEILESDAFQGESSPLSVGLGLDIEGSPIVTDLKKMPHGLIAGATGSGKSVCINTILLSLLYKASHEDVKFLLIDPKMVELAPYNELPHLVAPVITDVKAATSALKWAVKEMEQRYERFVEEGVRDIDRYNDKIKAKGRLNDKMPYLVIVIDELADLMMMSPQDVEDAICRIAQKARACGIHLLLATQRPSVDVITGLIKANIPTRVAFSVSSQVDSRTIVDSAGAEKLLGRGDMLFLENGAGKTKRIQGAFVSDEEIERITNHVKKIASPNYLFEQEELMQQPNFEETEDDLFEEAVQFVIDQNGASASLLQRRFKVGYNRAARLIDTMEEKGIISESKGSKPRDVYMDHAGFEELRRDHE</sequence>
<name>A0A0A2UTT0_9BACI</name>
<dbReference type="PANTHER" id="PTHR22683">
    <property type="entry name" value="SPORULATION PROTEIN RELATED"/>
    <property type="match status" value="1"/>
</dbReference>
<feature type="compositionally biased region" description="Polar residues" evidence="7">
    <location>
        <begin position="86"/>
        <end position="105"/>
    </location>
</feature>
<feature type="compositionally biased region" description="Acidic residues" evidence="7">
    <location>
        <begin position="409"/>
        <end position="424"/>
    </location>
</feature>
<dbReference type="GO" id="GO:0007059">
    <property type="term" value="P:chromosome segregation"/>
    <property type="evidence" value="ECO:0007669"/>
    <property type="project" value="UniProtKB-KW"/>
</dbReference>
<evidence type="ECO:0000259" key="8">
    <source>
        <dbReference type="PROSITE" id="PS50901"/>
    </source>
</evidence>
<dbReference type="Gene3D" id="3.30.980.40">
    <property type="match status" value="1"/>
</dbReference>
<dbReference type="Pfam" id="PF09397">
    <property type="entry name" value="FtsK_gamma"/>
    <property type="match status" value="1"/>
</dbReference>
<evidence type="ECO:0000256" key="6">
    <source>
        <dbReference type="PROSITE-ProRule" id="PRU00289"/>
    </source>
</evidence>
<dbReference type="InterPro" id="IPR036388">
    <property type="entry name" value="WH-like_DNA-bd_sf"/>
</dbReference>
<keyword evidence="10" id="KW-1185">Reference proteome</keyword>
<feature type="compositionally biased region" description="Basic and acidic residues" evidence="7">
    <location>
        <begin position="69"/>
        <end position="85"/>
    </location>
</feature>
<evidence type="ECO:0000256" key="1">
    <source>
        <dbReference type="ARBA" id="ARBA00006474"/>
    </source>
</evidence>
<dbReference type="InterPro" id="IPR003593">
    <property type="entry name" value="AAA+_ATPase"/>
</dbReference>
<accession>A0A0A2UTT0</accession>
<proteinExistence type="inferred from homology"/>
<feature type="region of interest" description="Disordered" evidence="7">
    <location>
        <begin position="172"/>
        <end position="576"/>
    </location>
</feature>
<dbReference type="STRING" id="1385513.N780_06440"/>
<dbReference type="InterPro" id="IPR036390">
    <property type="entry name" value="WH_DNA-bd_sf"/>
</dbReference>
<keyword evidence="2 6" id="KW-0547">Nucleotide-binding</keyword>
<feature type="binding site" evidence="6">
    <location>
        <begin position="716"/>
        <end position="723"/>
    </location>
    <ligand>
        <name>ATP</name>
        <dbReference type="ChEBI" id="CHEBI:30616"/>
    </ligand>
</feature>
<feature type="compositionally biased region" description="Acidic residues" evidence="7">
    <location>
        <begin position="307"/>
        <end position="326"/>
    </location>
</feature>
<dbReference type="Gene3D" id="1.10.10.10">
    <property type="entry name" value="Winged helix-like DNA-binding domain superfamily/Winged helix DNA-binding domain"/>
    <property type="match status" value="1"/>
</dbReference>
<dbReference type="PANTHER" id="PTHR22683:SF42">
    <property type="entry name" value="DNA TRANSLOCASE SFTA"/>
    <property type="match status" value="1"/>
</dbReference>
<keyword evidence="3" id="KW-0159">Chromosome partition</keyword>
<feature type="compositionally biased region" description="Low complexity" evidence="7">
    <location>
        <begin position="37"/>
        <end position="49"/>
    </location>
</feature>
<feature type="domain" description="FtsK" evidence="8">
    <location>
        <begin position="699"/>
        <end position="891"/>
    </location>
</feature>
<evidence type="ECO:0000313" key="9">
    <source>
        <dbReference type="EMBL" id="KGP90183.1"/>
    </source>
</evidence>
<dbReference type="SUPFAM" id="SSF46785">
    <property type="entry name" value="Winged helix' DNA-binding domain"/>
    <property type="match status" value="1"/>
</dbReference>
<feature type="compositionally biased region" description="Basic and acidic residues" evidence="7">
    <location>
        <begin position="106"/>
        <end position="115"/>
    </location>
</feature>
<comment type="caution">
    <text evidence="9">The sequence shown here is derived from an EMBL/GenBank/DDBJ whole genome shotgun (WGS) entry which is preliminary data.</text>
</comment>
<dbReference type="EMBL" id="AVBG01000015">
    <property type="protein sequence ID" value="KGP90183.1"/>
    <property type="molecule type" value="Genomic_DNA"/>
</dbReference>
<evidence type="ECO:0000256" key="5">
    <source>
        <dbReference type="ARBA" id="ARBA00023125"/>
    </source>
</evidence>
<evidence type="ECO:0000256" key="7">
    <source>
        <dbReference type="SAM" id="MobiDB-lite"/>
    </source>
</evidence>